<keyword evidence="1" id="KW-0472">Membrane</keyword>
<proteinExistence type="predicted"/>
<feature type="transmembrane region" description="Helical" evidence="1">
    <location>
        <begin position="44"/>
        <end position="64"/>
    </location>
</feature>
<comment type="caution">
    <text evidence="2">The sequence shown here is derived from an EMBL/GenBank/DDBJ whole genome shotgun (WGS) entry which is preliminary data.</text>
</comment>
<keyword evidence="3" id="KW-1185">Reference proteome</keyword>
<evidence type="ECO:0000313" key="2">
    <source>
        <dbReference type="EMBL" id="MCT7374177.1"/>
    </source>
</evidence>
<sequence length="66" mass="7555">MNRLLITLGIVLLVAGLLWPWLQKLGLGRLPGDIIIERDGFRLYIPLMTSLLISVLLSLIFWLLNR</sequence>
<dbReference type="InterPro" id="IPR021320">
    <property type="entry name" value="DUF2905"/>
</dbReference>
<dbReference type="EMBL" id="JAOCZP010000001">
    <property type="protein sequence ID" value="MCT7374177.1"/>
    <property type="molecule type" value="Genomic_DNA"/>
</dbReference>
<dbReference type="PANTHER" id="PTHR36443:SF1">
    <property type="entry name" value="BSR5223 PROTEIN"/>
    <property type="match status" value="1"/>
</dbReference>
<gene>
    <name evidence="2" type="ORF">N5A92_03915</name>
</gene>
<protein>
    <submittedName>
        <fullName evidence="2">DUF2905 domain-containing protein</fullName>
    </submittedName>
</protein>
<accession>A0ABT2LIF1</accession>
<reference evidence="2 3" key="1">
    <citation type="submission" date="2022-09" db="EMBL/GenBank/DDBJ databases">
        <title>Chelativorans salina sp. nov., a novel slightly halophilic bacterium isolated from a saline lake sediment enrichment.</title>
        <authorList>
            <person name="Gao L."/>
            <person name="Fang B.-Z."/>
            <person name="Li W.-J."/>
        </authorList>
    </citation>
    <scope>NUCLEOTIDE SEQUENCE [LARGE SCALE GENOMIC DNA]</scope>
    <source>
        <strain evidence="2 3">EGI FJ00035</strain>
    </source>
</reference>
<evidence type="ECO:0000256" key="1">
    <source>
        <dbReference type="SAM" id="Phobius"/>
    </source>
</evidence>
<dbReference type="Pfam" id="PF11146">
    <property type="entry name" value="DUF2905"/>
    <property type="match status" value="1"/>
</dbReference>
<name>A0ABT2LIF1_9HYPH</name>
<keyword evidence="1" id="KW-1133">Transmembrane helix</keyword>
<keyword evidence="1" id="KW-0812">Transmembrane</keyword>
<dbReference type="PANTHER" id="PTHR36443">
    <property type="entry name" value="BSR5223 PROTEIN"/>
    <property type="match status" value="1"/>
</dbReference>
<dbReference type="RefSeq" id="WP_260900543.1">
    <property type="nucleotide sequence ID" value="NZ_JAOCZP010000001.1"/>
</dbReference>
<organism evidence="2 3">
    <name type="scientific">Chelativorans salis</name>
    <dbReference type="NCBI Taxonomy" id="2978478"/>
    <lineage>
        <taxon>Bacteria</taxon>
        <taxon>Pseudomonadati</taxon>
        <taxon>Pseudomonadota</taxon>
        <taxon>Alphaproteobacteria</taxon>
        <taxon>Hyphomicrobiales</taxon>
        <taxon>Phyllobacteriaceae</taxon>
        <taxon>Chelativorans</taxon>
    </lineage>
</organism>
<dbReference type="Proteomes" id="UP001320831">
    <property type="component" value="Unassembled WGS sequence"/>
</dbReference>
<evidence type="ECO:0000313" key="3">
    <source>
        <dbReference type="Proteomes" id="UP001320831"/>
    </source>
</evidence>